<dbReference type="GeneTree" id="ENSGT00390000012296"/>
<dbReference type="OMA" id="SCHNWLP"/>
<reference evidence="2" key="1">
    <citation type="submission" date="2025-08" db="UniProtKB">
        <authorList>
            <consortium name="Ensembl"/>
        </authorList>
    </citation>
    <scope>IDENTIFICATION</scope>
</reference>
<gene>
    <name evidence="2" type="primary">gemin4</name>
</gene>
<dbReference type="GO" id="GO:0032797">
    <property type="term" value="C:SMN complex"/>
    <property type="evidence" value="ECO:0007669"/>
    <property type="project" value="InterPro"/>
</dbReference>
<name>A0A8C5FIY1_GADMO</name>
<accession>A0A8C5FIY1</accession>
<dbReference type="Ensembl" id="ENSGMOT00000057765.1">
    <property type="protein sequence ID" value="ENSGMOP00000039967.1"/>
    <property type="gene ID" value="ENSGMOG00000029175.1"/>
</dbReference>
<reference evidence="2" key="2">
    <citation type="submission" date="2025-09" db="UniProtKB">
        <authorList>
            <consortium name="Ensembl"/>
        </authorList>
    </citation>
    <scope>IDENTIFICATION</scope>
</reference>
<dbReference type="PANTHER" id="PTHR15571:SF2">
    <property type="entry name" value="GEM-ASSOCIATED PROTEIN 4"/>
    <property type="match status" value="1"/>
</dbReference>
<evidence type="ECO:0008006" key="4">
    <source>
        <dbReference type="Google" id="ProtNLM"/>
    </source>
</evidence>
<evidence type="ECO:0000256" key="1">
    <source>
        <dbReference type="SAM" id="MobiDB-lite"/>
    </source>
</evidence>
<dbReference type="AlphaFoldDB" id="A0A8C5FIY1"/>
<dbReference type="GO" id="GO:0006364">
    <property type="term" value="P:rRNA processing"/>
    <property type="evidence" value="ECO:0007669"/>
    <property type="project" value="InterPro"/>
</dbReference>
<keyword evidence="3" id="KW-1185">Reference proteome</keyword>
<feature type="region of interest" description="Disordered" evidence="1">
    <location>
        <begin position="1007"/>
        <end position="1056"/>
    </location>
</feature>
<protein>
    <recommendedName>
        <fullName evidence="4">Gem-associated protein 4</fullName>
    </recommendedName>
</protein>
<sequence length="1162" mass="127915">MHQNVIATFPNFSEAAILQGGFLSANKLCHPSSLRSVQKGDWKRVRQPILDAVDELCKQVECNVGLASSAIQCKTNIVTVLWCKLLCNERREDVETTWRENLFFALQSGLPEINRVVLLELVKERAAAGIYGQLLLRLPDPQICSELSLLVDHVVCSPTSEGDIGLLLDVWWELWRGGVRGEDGGMGIPEDVFANEFARLTSKPSLENGGVSHQAAKRFKLDTSFPLEPLSSLPVLRSSPPLDILYMLLQTLWDVRDCIATADLSQQALVVALDAIYTSFLLDRVVILTTEEKMHFLTKVVSLKEKEDKKWSLALLREAQLDLRTCSKPAKFRPDITTLPRALRIITELTQCWLQKGLLKVSDSADPSNSAFRLQQSLQRGLVALENGTLYQSMSGAEDQQTLKDLVTLIRGVQDEFSTSPAVHCSPEACARLTMTIIDHRLEEYLDFAALFVRETSWATSGSEWTDCLERNQALFRKKDTVFALATMLISICSRETVDVSHCKKMSKIIANIFLELPLGDKNQALASMLRLSSRGLFGGQPPPALVLGFDQELNMAFNCIIQGGDSAGTKAGSPDNLSTATSLVARVAFQNPEATLRSCCSAAIFNKGAFTLMAKILLQLPGLRGGGITEGSLLCCCLREAIGNKALLACEKHQFVRFLALLMQPVPEDDCGVEGRHGGGFFLSPADVVKTFVLPHIFSHNGGPISVELAVQILHSALCVEVKEPPSSAHWILLCSPFPLLYVLAQHLNQAFRCWEPPAGGTTSPLSSDTKELLVWVLGTLGQAVGRVVASEPSTWSRALSWLYSKVEDLDWTVRFHFQPVWGEHFKNEVPSSLLAVCDLAEQEWSGLELPKYGQGSGLLAWLECCCVSDSLRSTMLSHLCVDRRQPDHINMFSKGLLVALAQVLPWCSVSEWRRLLGALGELLDSGLLHTPYSLEYVDYLPLLDLRCFSSQLRLSVLLLRALQFLCGSSCDGWLPVQGWAHVGRLYAYAIRQTLEVLRTKMGLSSSSVSSADPTSGSPNPPKSKPRTQSGEVQQWKEVAPEKSSSSLHPKSTKSPAVVHSAEGIVGDLSAEVLFVLGQLFCHVQHVQVMMPGGQCEALFLCALETLSLYESVMASYPESSSHLESANTRHFFTTITDNLESQEMKAVLHQKIAKLLSSIA</sequence>
<dbReference type="Proteomes" id="UP000694546">
    <property type="component" value="Chromosome 16"/>
</dbReference>
<evidence type="ECO:0000313" key="2">
    <source>
        <dbReference type="Ensembl" id="ENSGMOP00000039967.1"/>
    </source>
</evidence>
<dbReference type="InterPro" id="IPR033265">
    <property type="entry name" value="GEMIN4"/>
</dbReference>
<evidence type="ECO:0000313" key="3">
    <source>
        <dbReference type="Proteomes" id="UP000694546"/>
    </source>
</evidence>
<dbReference type="PANTHER" id="PTHR15571">
    <property type="entry name" value="GEM-ASSOCIATED PROTEIN 4"/>
    <property type="match status" value="1"/>
</dbReference>
<feature type="compositionally biased region" description="Low complexity" evidence="1">
    <location>
        <begin position="1043"/>
        <end position="1056"/>
    </location>
</feature>
<feature type="compositionally biased region" description="Low complexity" evidence="1">
    <location>
        <begin position="1007"/>
        <end position="1019"/>
    </location>
</feature>
<organism evidence="2 3">
    <name type="scientific">Gadus morhua</name>
    <name type="common">Atlantic cod</name>
    <dbReference type="NCBI Taxonomy" id="8049"/>
    <lineage>
        <taxon>Eukaryota</taxon>
        <taxon>Metazoa</taxon>
        <taxon>Chordata</taxon>
        <taxon>Craniata</taxon>
        <taxon>Vertebrata</taxon>
        <taxon>Euteleostomi</taxon>
        <taxon>Actinopterygii</taxon>
        <taxon>Neopterygii</taxon>
        <taxon>Teleostei</taxon>
        <taxon>Neoteleostei</taxon>
        <taxon>Acanthomorphata</taxon>
        <taxon>Zeiogadaria</taxon>
        <taxon>Gadariae</taxon>
        <taxon>Gadiformes</taxon>
        <taxon>Gadoidei</taxon>
        <taxon>Gadidae</taxon>
        <taxon>Gadus</taxon>
    </lineage>
</organism>
<dbReference type="GO" id="GO:0000387">
    <property type="term" value="P:spliceosomal snRNP assembly"/>
    <property type="evidence" value="ECO:0007669"/>
    <property type="project" value="InterPro"/>
</dbReference>
<proteinExistence type="predicted"/>